<protein>
    <submittedName>
        <fullName evidence="3">Uncharacterized protein</fullName>
    </submittedName>
</protein>
<evidence type="ECO:0000313" key="4">
    <source>
        <dbReference type="Proteomes" id="UP001075354"/>
    </source>
</evidence>
<keyword evidence="2" id="KW-1133">Transmembrane helix</keyword>
<keyword evidence="2" id="KW-0472">Membrane</keyword>
<proteinExistence type="predicted"/>
<dbReference type="Proteomes" id="UP001075354">
    <property type="component" value="Unassembled WGS sequence"/>
</dbReference>
<keyword evidence="4" id="KW-1185">Reference proteome</keyword>
<evidence type="ECO:0000313" key="3">
    <source>
        <dbReference type="EMBL" id="KAJ1519128.1"/>
    </source>
</evidence>
<feature type="region of interest" description="Disordered" evidence="1">
    <location>
        <begin position="482"/>
        <end position="505"/>
    </location>
</feature>
<dbReference type="AlphaFoldDB" id="A0AAV7X3Y4"/>
<name>A0AAV7X3Y4_9NEOP</name>
<gene>
    <name evidence="3" type="ORF">ONE63_011266</name>
</gene>
<dbReference type="InterPro" id="IPR022048">
    <property type="entry name" value="Envelope_fusion-like"/>
</dbReference>
<organism evidence="3 4">
    <name type="scientific">Megalurothrips usitatus</name>
    <name type="common">bean blossom thrips</name>
    <dbReference type="NCBI Taxonomy" id="439358"/>
    <lineage>
        <taxon>Eukaryota</taxon>
        <taxon>Metazoa</taxon>
        <taxon>Ecdysozoa</taxon>
        <taxon>Arthropoda</taxon>
        <taxon>Hexapoda</taxon>
        <taxon>Insecta</taxon>
        <taxon>Pterygota</taxon>
        <taxon>Neoptera</taxon>
        <taxon>Paraneoptera</taxon>
        <taxon>Thysanoptera</taxon>
        <taxon>Terebrantia</taxon>
        <taxon>Thripoidea</taxon>
        <taxon>Thripidae</taxon>
        <taxon>Megalurothrips</taxon>
    </lineage>
</organism>
<reference evidence="3" key="1">
    <citation type="submission" date="2022-12" db="EMBL/GenBank/DDBJ databases">
        <title>Chromosome-level genome assembly of the bean flower thrips Megalurothrips usitatus.</title>
        <authorList>
            <person name="Ma L."/>
            <person name="Liu Q."/>
            <person name="Li H."/>
            <person name="Cai W."/>
        </authorList>
    </citation>
    <scope>NUCLEOTIDE SEQUENCE</scope>
    <source>
        <strain evidence="3">Cailab_2022a</strain>
    </source>
</reference>
<feature type="transmembrane region" description="Helical" evidence="2">
    <location>
        <begin position="416"/>
        <end position="437"/>
    </location>
</feature>
<dbReference type="Pfam" id="PF12259">
    <property type="entry name" value="Baculo_F"/>
    <property type="match status" value="1"/>
</dbReference>
<evidence type="ECO:0000256" key="2">
    <source>
        <dbReference type="SAM" id="Phobius"/>
    </source>
</evidence>
<comment type="caution">
    <text evidence="3">The sequence shown here is derived from an EMBL/GenBank/DDBJ whole genome shotgun (WGS) entry which is preliminary data.</text>
</comment>
<evidence type="ECO:0000256" key="1">
    <source>
        <dbReference type="SAM" id="MobiDB-lite"/>
    </source>
</evidence>
<accession>A0AAV7X3Y4</accession>
<keyword evidence="2" id="KW-0812">Transmembrane</keyword>
<sequence length="505" mass="55355">MDDKDRARLEAQAKATTAQTGALTRIAKEHASILNLTLSAVKAHEIVLSKLEKLVVVDYAAQINQTTSFGASMRMIQNVLAAVRSEVRAFFSAWTFASTGNVLSPDFIPPLNLISILGTLAQHVPGGLELPITADATNIHHYYSAIKVNAYYSEDEGTRLFLHVPLVSTRRRFTLYRALPWPYRINESDIYTYYQPETPYIAVNSETNSFMHLTQEDVGRCDFDSSLPVCHPLAPVYQGKPSCTYALLMSDPDGVHRLCEPMFAHKPADRFLGYAGGRRWLFSLSSSPRLSVSDTSGRPLTTKMTQLPTTGSIRIPKSLIVTVGSAHLYAGASFASTADIDTGVLTPDLPPFTPASFIKPAEEHGRFIATVGDLIKDTNAKQREDQLNGISLTRLDYLIKDAESGQAILEGLKSPWTISSTTFLLTFAAAATALWCCCRRRNTTTGPTIIPMTTTAPEPRRYQQAEMIPMLPVGPPGSPRATFRNPRAILPPAADTQPEQPDALV</sequence>
<dbReference type="EMBL" id="JAPTSV010000778">
    <property type="protein sequence ID" value="KAJ1519128.1"/>
    <property type="molecule type" value="Genomic_DNA"/>
</dbReference>